<dbReference type="GeneID" id="19950829"/>
<dbReference type="OrthoDB" id="79493at2759"/>
<feature type="region of interest" description="Disordered" evidence="1">
    <location>
        <begin position="1"/>
        <end position="21"/>
    </location>
</feature>
<reference evidence="3 4" key="1">
    <citation type="submission" date="2012-04" db="EMBL/GenBank/DDBJ databases">
        <title>The Genome Sequence of Saprolegnia declina VS20.</title>
        <authorList>
            <consortium name="The Broad Institute Genome Sequencing Platform"/>
            <person name="Russ C."/>
            <person name="Nusbaum C."/>
            <person name="Tyler B."/>
            <person name="van West P."/>
            <person name="Dieguez-Uribeondo J."/>
            <person name="de Bruijn I."/>
            <person name="Tripathy S."/>
            <person name="Jiang R."/>
            <person name="Young S.K."/>
            <person name="Zeng Q."/>
            <person name="Gargeya S."/>
            <person name="Fitzgerald M."/>
            <person name="Haas B."/>
            <person name="Abouelleil A."/>
            <person name="Alvarado L."/>
            <person name="Arachchi H.M."/>
            <person name="Berlin A."/>
            <person name="Chapman S.B."/>
            <person name="Goldberg J."/>
            <person name="Griggs A."/>
            <person name="Gujja S."/>
            <person name="Hansen M."/>
            <person name="Howarth C."/>
            <person name="Imamovic A."/>
            <person name="Larimer J."/>
            <person name="McCowen C."/>
            <person name="Montmayeur A."/>
            <person name="Murphy C."/>
            <person name="Neiman D."/>
            <person name="Pearson M."/>
            <person name="Priest M."/>
            <person name="Roberts A."/>
            <person name="Saif S."/>
            <person name="Shea T."/>
            <person name="Sisk P."/>
            <person name="Sykes S."/>
            <person name="Wortman J."/>
            <person name="Nusbaum C."/>
            <person name="Birren B."/>
        </authorList>
    </citation>
    <scope>NUCLEOTIDE SEQUENCE [LARGE SCALE GENOMIC DNA]</scope>
    <source>
        <strain evidence="3 4">VS20</strain>
    </source>
</reference>
<evidence type="ECO:0000256" key="1">
    <source>
        <dbReference type="SAM" id="MobiDB-lite"/>
    </source>
</evidence>
<protein>
    <recommendedName>
        <fullName evidence="2">BTB domain-containing protein</fullName>
    </recommendedName>
</protein>
<dbReference type="RefSeq" id="XP_008614296.1">
    <property type="nucleotide sequence ID" value="XM_008616074.1"/>
</dbReference>
<feature type="compositionally biased region" description="Polar residues" evidence="1">
    <location>
        <begin position="156"/>
        <end position="173"/>
    </location>
</feature>
<dbReference type="InterPro" id="IPR045068">
    <property type="entry name" value="BACURD1-3"/>
</dbReference>
<dbReference type="InterPro" id="IPR000210">
    <property type="entry name" value="BTB/POZ_dom"/>
</dbReference>
<organism evidence="3 4">
    <name type="scientific">Saprolegnia diclina (strain VS20)</name>
    <dbReference type="NCBI Taxonomy" id="1156394"/>
    <lineage>
        <taxon>Eukaryota</taxon>
        <taxon>Sar</taxon>
        <taxon>Stramenopiles</taxon>
        <taxon>Oomycota</taxon>
        <taxon>Saprolegniomycetes</taxon>
        <taxon>Saprolegniales</taxon>
        <taxon>Saprolegniaceae</taxon>
        <taxon>Saprolegnia</taxon>
    </lineage>
</organism>
<feature type="compositionally biased region" description="Polar residues" evidence="1">
    <location>
        <begin position="132"/>
        <end position="146"/>
    </location>
</feature>
<dbReference type="eggNOG" id="KOG2715">
    <property type="taxonomic scope" value="Eukaryota"/>
</dbReference>
<gene>
    <name evidence="3" type="ORF">SDRG_10102</name>
</gene>
<dbReference type="SUPFAM" id="SSF54695">
    <property type="entry name" value="POZ domain"/>
    <property type="match status" value="2"/>
</dbReference>
<feature type="domain" description="BTB" evidence="2">
    <location>
        <begin position="575"/>
        <end position="668"/>
    </location>
</feature>
<dbReference type="EMBL" id="JH767164">
    <property type="protein sequence ID" value="EQC32355.1"/>
    <property type="molecule type" value="Genomic_DNA"/>
</dbReference>
<evidence type="ECO:0000313" key="4">
    <source>
        <dbReference type="Proteomes" id="UP000030762"/>
    </source>
</evidence>
<dbReference type="AlphaFoldDB" id="T0QFI4"/>
<dbReference type="SMART" id="SM00225">
    <property type="entry name" value="BTB"/>
    <property type="match status" value="2"/>
</dbReference>
<dbReference type="Pfam" id="PF02214">
    <property type="entry name" value="BTB_2"/>
    <property type="match status" value="2"/>
</dbReference>
<dbReference type="PANTHER" id="PTHR11145">
    <property type="entry name" value="BTB/POZ DOMAIN-CONTAINING ADAPTER FOR CUL3-MEDIATED RHOA DEGRADATION PROTEIN FAMILY MEMBER"/>
    <property type="match status" value="1"/>
</dbReference>
<dbReference type="InterPro" id="IPR011333">
    <property type="entry name" value="SKP1/BTB/POZ_sf"/>
</dbReference>
<dbReference type="GO" id="GO:0051260">
    <property type="term" value="P:protein homooligomerization"/>
    <property type="evidence" value="ECO:0007669"/>
    <property type="project" value="InterPro"/>
</dbReference>
<feature type="compositionally biased region" description="Polar residues" evidence="1">
    <location>
        <begin position="1"/>
        <end position="11"/>
    </location>
</feature>
<feature type="region of interest" description="Disordered" evidence="1">
    <location>
        <begin position="132"/>
        <end position="176"/>
    </location>
</feature>
<keyword evidence="4" id="KW-1185">Reference proteome</keyword>
<dbReference type="Proteomes" id="UP000030762">
    <property type="component" value="Unassembled WGS sequence"/>
</dbReference>
<dbReference type="InterPro" id="IPR003131">
    <property type="entry name" value="T1-type_BTB"/>
</dbReference>
<dbReference type="CDD" id="cd18316">
    <property type="entry name" value="BTB_POZ_KCTD-like"/>
    <property type="match status" value="1"/>
</dbReference>
<feature type="region of interest" description="Disordered" evidence="1">
    <location>
        <begin position="432"/>
        <end position="467"/>
    </location>
</feature>
<accession>T0QFI4</accession>
<evidence type="ECO:0000259" key="2">
    <source>
        <dbReference type="SMART" id="SM00225"/>
    </source>
</evidence>
<dbReference type="VEuPathDB" id="FungiDB:SDRG_10102"/>
<feature type="domain" description="BTB" evidence="2">
    <location>
        <begin position="338"/>
        <end position="437"/>
    </location>
</feature>
<evidence type="ECO:0000313" key="3">
    <source>
        <dbReference type="EMBL" id="EQC32355.1"/>
    </source>
</evidence>
<dbReference type="PANTHER" id="PTHR11145:SF8">
    <property type="entry name" value="RE57120P"/>
    <property type="match status" value="1"/>
</dbReference>
<name>T0QFI4_SAPDV</name>
<dbReference type="eggNOG" id="KOG2714">
    <property type="taxonomic scope" value="Eukaryota"/>
</dbReference>
<dbReference type="InParanoid" id="T0QFI4"/>
<sequence length="668" mass="71158">MTPETPITTDQPSPPSPRTPVFRFPVLDGGAVPAPRLGGVPSVTTGQAPVAMHVPSPAPATPATPATPEAPFLFGGAAAATPATGFGGSGFFSFGSAAPAPAAAASAVGLGGSGIFSFGTSTPPSTPFVFGTTTPFSGATASTTSPAPRRSRAGSKATTRPSASTPRAKTSHSAPAAIDDDTLVQMLANEAIAIFNAVAPEKSPTYVARLLLSTLLANAGIVLPAPELCALATQLSVDDRISRADFVEWYVGHMKSAPPPPRSSVHENRSLSIMSHEKTIERLRDALAVDDVALREIHDACGSIEASLIASLTELRFLNEQLQAERTRATAAATTAPRTIKLNVGGRIFETGKDNLLQHPDSFFYAMVTSETWQPRNMDGAYFIDGNYKYFDRVMAYLRTGVLDVDGLSESAMRQLTYTLQVLGMEWVLQPKPSVSSPKRSSRRASSASSRTSTPAPSTKRSNPYSNIQMRRDDFESGSAPTPGVGFSFGTAASAAPNSSFSNARTTAEASTIAVAVEKIRQQEEQRRLAMNVVLDEYLRTAATIEDDVAALRVAQQRRNTVQKLTQAQAAVADDTIRLNVGGILFETSRATLLTLPDSYFSAMLSQGHWTPREDDGAYFIDQDATYFEYALDALRQGSLNTKGLPPTALRQLHHLLNYLQMDSLIEA</sequence>
<dbReference type="Gene3D" id="3.30.710.10">
    <property type="entry name" value="Potassium Channel Kv1.1, Chain A"/>
    <property type="match status" value="2"/>
</dbReference>
<feature type="compositionally biased region" description="Low complexity" evidence="1">
    <location>
        <begin position="432"/>
        <end position="462"/>
    </location>
</feature>
<proteinExistence type="predicted"/>